<proteinExistence type="predicted"/>
<evidence type="ECO:0000313" key="3">
    <source>
        <dbReference type="Proteomes" id="UP000019116"/>
    </source>
</evidence>
<dbReference type="InterPro" id="IPR019557">
    <property type="entry name" value="AminoTfrase-like_pln_mobile"/>
</dbReference>
<dbReference type="PANTHER" id="PTHR46033">
    <property type="entry name" value="PROTEIN MAIN-LIKE 2"/>
    <property type="match status" value="1"/>
</dbReference>
<keyword evidence="3" id="KW-1185">Reference proteome</keyword>
<dbReference type="GO" id="GO:0010073">
    <property type="term" value="P:meristem maintenance"/>
    <property type="evidence" value="ECO:0007669"/>
    <property type="project" value="InterPro"/>
</dbReference>
<accession>A0A3B6LQ54</accession>
<organism evidence="2">
    <name type="scientific">Triticum aestivum</name>
    <name type="common">Wheat</name>
    <dbReference type="NCBI Taxonomy" id="4565"/>
    <lineage>
        <taxon>Eukaryota</taxon>
        <taxon>Viridiplantae</taxon>
        <taxon>Streptophyta</taxon>
        <taxon>Embryophyta</taxon>
        <taxon>Tracheophyta</taxon>
        <taxon>Spermatophyta</taxon>
        <taxon>Magnoliopsida</taxon>
        <taxon>Liliopsida</taxon>
        <taxon>Poales</taxon>
        <taxon>Poaceae</taxon>
        <taxon>BOP clade</taxon>
        <taxon>Pooideae</taxon>
        <taxon>Triticodae</taxon>
        <taxon>Triticeae</taxon>
        <taxon>Triticinae</taxon>
        <taxon>Triticum</taxon>
    </lineage>
</organism>
<evidence type="ECO:0000313" key="2">
    <source>
        <dbReference type="EnsemblPlants" id="TraesCS5B02G297200.1.cds1"/>
    </source>
</evidence>
<evidence type="ECO:0000259" key="1">
    <source>
        <dbReference type="Pfam" id="PF10536"/>
    </source>
</evidence>
<dbReference type="EnsemblPlants" id="TraesCS5B02G297200.1">
    <property type="protein sequence ID" value="TraesCS5B02G297200.1.cds1"/>
    <property type="gene ID" value="TraesCS5B02G297200"/>
</dbReference>
<dbReference type="Pfam" id="PF10536">
    <property type="entry name" value="PMD"/>
    <property type="match status" value="1"/>
</dbReference>
<dbReference type="InterPro" id="IPR044824">
    <property type="entry name" value="MAIN-like"/>
</dbReference>
<dbReference type="Gramene" id="TraesCS5B02G297200.1">
    <property type="protein sequence ID" value="TraesCS5B02G297200.1.cds1"/>
    <property type="gene ID" value="TraesCS5B02G297200"/>
</dbReference>
<protein>
    <recommendedName>
        <fullName evidence="1">Aminotransferase-like plant mobile domain-containing protein</fullName>
    </recommendedName>
</protein>
<reference evidence="2" key="1">
    <citation type="submission" date="2018-08" db="EMBL/GenBank/DDBJ databases">
        <authorList>
            <person name="Rossello M."/>
        </authorList>
    </citation>
    <scope>NUCLEOTIDE SEQUENCE [LARGE SCALE GENOMIC DNA]</scope>
    <source>
        <strain evidence="2">cv. Chinese Spring</strain>
    </source>
</reference>
<dbReference type="AlphaFoldDB" id="A0A3B6LQ54"/>
<feature type="domain" description="Aminotransferase-like plant mobile" evidence="1">
    <location>
        <begin position="21"/>
        <end position="145"/>
    </location>
</feature>
<dbReference type="Gramene" id="TraesRN5B0100770600.1">
    <property type="protein sequence ID" value="TraesRN5B0100770600.1"/>
    <property type="gene ID" value="TraesRN5B0100770600"/>
</dbReference>
<dbReference type="Gramene" id="TraesCS5B03G0761900.1">
    <property type="protein sequence ID" value="TraesCS5B03G0761900.1.CDS1"/>
    <property type="gene ID" value="TraesCS5B03G0761900"/>
</dbReference>
<name>A0A3B6LQ54_WHEAT</name>
<dbReference type="PANTHER" id="PTHR46033:SF87">
    <property type="entry name" value="AMINOTRANSFERASE-LIKE PLANT MOBILE DOMAIN-CONTAINING PROTEIN"/>
    <property type="match status" value="1"/>
</dbReference>
<dbReference type="OMA" id="ECCITLE"/>
<dbReference type="PROSITE" id="PS51257">
    <property type="entry name" value="PROKAR_LIPOPROTEIN"/>
    <property type="match status" value="1"/>
</dbReference>
<reference evidence="2" key="2">
    <citation type="submission" date="2018-10" db="UniProtKB">
        <authorList>
            <consortium name="EnsemblPlants"/>
        </authorList>
    </citation>
    <scope>IDENTIFICATION</scope>
</reference>
<dbReference type="Proteomes" id="UP000019116">
    <property type="component" value="Chromosome 5B"/>
</dbReference>
<dbReference type="Gramene" id="TraesMAC5B03G02927200.1">
    <property type="protein sequence ID" value="TraesMAC5B03G02927200.1.CDS1"/>
    <property type="gene ID" value="TraesMAC5B03G02927200"/>
</dbReference>
<dbReference type="Gramene" id="TraesCAD_scaffold_001239_01G000900.1">
    <property type="protein sequence ID" value="TraesCAD_scaffold_001239_01G000900.1"/>
    <property type="gene ID" value="TraesCAD_scaffold_001239_01G000900"/>
</dbReference>
<dbReference type="OrthoDB" id="784956at2759"/>
<dbReference type="Gramene" id="TraesNOR5B03G02954410.1">
    <property type="protein sequence ID" value="TraesNOR5B03G02954410.1.CDS1"/>
    <property type="gene ID" value="TraesNOR5B03G02954410"/>
</dbReference>
<sequence length="149" mass="17204">MEYDKRYTEYIRKSGLLPFISLVSCSMPKMNPCVIMALIDQWLPETHTFHFYAGEMTVTLQEVSLITGLPIKGHPICFSTDSDGWHEIMDGLIGREPGVQGKSTGASYHWITEHFGEWPADADDETVQQYTRAYLWYVVTWTLFFNRLV</sequence>